<protein>
    <recommendedName>
        <fullName evidence="3 6">Queuosine 5'-phosphate N-glycosylase/hydrolase</fullName>
        <ecNumber evidence="6">3.2.2.-</ecNumber>
    </recommendedName>
    <alternativeName>
        <fullName evidence="4 6">Queuosine-nucleotide N-glycosylase/hydrolase</fullName>
    </alternativeName>
</protein>
<comment type="catalytic activity">
    <reaction evidence="5 6">
        <text>queuosine 5'-phosphate + H2O = queuine + D-ribose 5-phosphate</text>
        <dbReference type="Rhea" id="RHEA:75387"/>
        <dbReference type="ChEBI" id="CHEBI:15377"/>
        <dbReference type="ChEBI" id="CHEBI:17433"/>
        <dbReference type="ChEBI" id="CHEBI:78346"/>
        <dbReference type="ChEBI" id="CHEBI:194371"/>
    </reaction>
    <physiologicalReaction direction="left-to-right" evidence="5 6">
        <dbReference type="Rhea" id="RHEA:75388"/>
    </physiologicalReaction>
</comment>
<evidence type="ECO:0000256" key="5">
    <source>
        <dbReference type="ARBA" id="ARBA00048204"/>
    </source>
</evidence>
<reference evidence="8" key="1">
    <citation type="submission" date="2017-02" db="UniProtKB">
        <authorList>
            <consortium name="WormBaseParasite"/>
        </authorList>
    </citation>
    <scope>IDENTIFICATION</scope>
</reference>
<accession>A0A0N5B9M8</accession>
<evidence type="ECO:0000313" key="8">
    <source>
        <dbReference type="WBParaSite" id="SPAL_0000274400.1"/>
    </source>
</evidence>
<sequence length="350" mass="39996">MTNLIEDVLSPRQTGEFVADGRNPNVKCSEDGVTKAANMIVEAMRNGEIVQVDFDAHELHPKSGREDSIDWVFFMDVINFSFWCEEGNPFHVTYKGKKYSGYFAGCAAVNRALDNGIPITSASFMATVDEETLKEIFKSDVGGTIPMIPERVKAINDAGKVLLDKFNGTFYKAVEECNKSAENLLNTIVKYFQSFHDFAVYDGKKVSLLKRAQILVADVYGCLKNKNEIGNFYDIEVLTMFADYRVPQVCAYLGALQYSDYLMEKLKSKELFKNGESLEVELRAMSIYCCDQITQRVQKILNEEKNLESFKSARKVTAMDVDIFLWVYRRKHSEEIEKAIPFHRVRCIYY</sequence>
<dbReference type="PANTHER" id="PTHR21314:SF0">
    <property type="entry name" value="QUEUOSINE 5'-PHOSPHATE N-GLYCOSYLASE_HYDROLASE"/>
    <property type="match status" value="1"/>
</dbReference>
<dbReference type="Proteomes" id="UP000046392">
    <property type="component" value="Unplaced"/>
</dbReference>
<evidence type="ECO:0000256" key="2">
    <source>
        <dbReference type="ARBA" id="ARBA00035119"/>
    </source>
</evidence>
<dbReference type="Pfam" id="PF10343">
    <property type="entry name" value="Q_salvage"/>
    <property type="match status" value="1"/>
</dbReference>
<evidence type="ECO:0000256" key="1">
    <source>
        <dbReference type="ARBA" id="ARBA00022801"/>
    </source>
</evidence>
<comment type="function">
    <text evidence="6">Catalyzes the hydrolysis of queuosine 5'-phosphate, releasing the nucleobase queuine (q). Is required for salvage of queuine from exogenous queuosine (Q) that is imported and then converted to queuosine 5'-phosphate intracellularly.</text>
</comment>
<dbReference type="EC" id="3.2.2.-" evidence="6"/>
<dbReference type="WBParaSite" id="SPAL_0000274400.1">
    <property type="protein sequence ID" value="SPAL_0000274400.1"/>
    <property type="gene ID" value="SPAL_0000274400"/>
</dbReference>
<dbReference type="STRING" id="174720.A0A0N5B9M8"/>
<organism evidence="7 8">
    <name type="scientific">Strongyloides papillosus</name>
    <name type="common">Intestinal threadworm</name>
    <dbReference type="NCBI Taxonomy" id="174720"/>
    <lineage>
        <taxon>Eukaryota</taxon>
        <taxon>Metazoa</taxon>
        <taxon>Ecdysozoa</taxon>
        <taxon>Nematoda</taxon>
        <taxon>Chromadorea</taxon>
        <taxon>Rhabditida</taxon>
        <taxon>Tylenchina</taxon>
        <taxon>Panagrolaimomorpha</taxon>
        <taxon>Strongyloidoidea</taxon>
        <taxon>Strongyloididae</taxon>
        <taxon>Strongyloides</taxon>
    </lineage>
</organism>
<name>A0A0N5B9M8_STREA</name>
<evidence type="ECO:0000256" key="3">
    <source>
        <dbReference type="ARBA" id="ARBA00035306"/>
    </source>
</evidence>
<keyword evidence="7" id="KW-1185">Reference proteome</keyword>
<dbReference type="GO" id="GO:0016787">
    <property type="term" value="F:hydrolase activity"/>
    <property type="evidence" value="ECO:0007669"/>
    <property type="project" value="UniProtKB-KW"/>
</dbReference>
<dbReference type="InterPro" id="IPR019438">
    <property type="entry name" value="Q_salvage"/>
</dbReference>
<comment type="similarity">
    <text evidence="2 6">Belongs to the QNG1 protein family.</text>
</comment>
<dbReference type="AlphaFoldDB" id="A0A0N5B9M8"/>
<evidence type="ECO:0000256" key="4">
    <source>
        <dbReference type="ARBA" id="ARBA00035393"/>
    </source>
</evidence>
<keyword evidence="1 6" id="KW-0378">Hydrolase</keyword>
<dbReference type="PANTHER" id="PTHR21314">
    <property type="entry name" value="QUEUOSINE 5'-PHOSPHATE N-GLYCOSYLASE_HYDROLASE-RELATED"/>
    <property type="match status" value="1"/>
</dbReference>
<proteinExistence type="inferred from homology"/>
<evidence type="ECO:0000313" key="7">
    <source>
        <dbReference type="Proteomes" id="UP000046392"/>
    </source>
</evidence>
<evidence type="ECO:0000256" key="6">
    <source>
        <dbReference type="RuleBase" id="RU365002"/>
    </source>
</evidence>
<dbReference type="GO" id="GO:0006400">
    <property type="term" value="P:tRNA modification"/>
    <property type="evidence" value="ECO:0007669"/>
    <property type="project" value="TreeGrafter"/>
</dbReference>